<dbReference type="AlphaFoldDB" id="A0A1A6GI76"/>
<organism evidence="2 3">
    <name type="scientific">Neotoma lepida</name>
    <name type="common">Desert woodrat</name>
    <dbReference type="NCBI Taxonomy" id="56216"/>
    <lineage>
        <taxon>Eukaryota</taxon>
        <taxon>Metazoa</taxon>
        <taxon>Chordata</taxon>
        <taxon>Craniata</taxon>
        <taxon>Vertebrata</taxon>
        <taxon>Euteleostomi</taxon>
        <taxon>Mammalia</taxon>
        <taxon>Eutheria</taxon>
        <taxon>Euarchontoglires</taxon>
        <taxon>Glires</taxon>
        <taxon>Rodentia</taxon>
        <taxon>Myomorpha</taxon>
        <taxon>Muroidea</taxon>
        <taxon>Cricetidae</taxon>
        <taxon>Neotominae</taxon>
        <taxon>Neotoma</taxon>
    </lineage>
</organism>
<dbReference type="Gene3D" id="3.40.800.20">
    <property type="entry name" value="Histone deacetylase domain"/>
    <property type="match status" value="1"/>
</dbReference>
<dbReference type="InterPro" id="IPR037138">
    <property type="entry name" value="His_deacetylse_dom_sf"/>
</dbReference>
<feature type="compositionally biased region" description="Low complexity" evidence="1">
    <location>
        <begin position="250"/>
        <end position="260"/>
    </location>
</feature>
<evidence type="ECO:0000313" key="2">
    <source>
        <dbReference type="EMBL" id="OBS65007.1"/>
    </source>
</evidence>
<dbReference type="EMBL" id="LZPO01097112">
    <property type="protein sequence ID" value="OBS65007.1"/>
    <property type="molecule type" value="Genomic_DNA"/>
</dbReference>
<dbReference type="STRING" id="56216.A0A1A6GI76"/>
<keyword evidence="3" id="KW-1185">Reference proteome</keyword>
<gene>
    <name evidence="2" type="ORF">A6R68_06446</name>
</gene>
<evidence type="ECO:0000256" key="1">
    <source>
        <dbReference type="SAM" id="MobiDB-lite"/>
    </source>
</evidence>
<comment type="caution">
    <text evidence="2">The sequence shown here is derived from an EMBL/GenBank/DDBJ whole genome shotgun (WGS) entry which is preliminary data.</text>
</comment>
<dbReference type="Proteomes" id="UP000092124">
    <property type="component" value="Unassembled WGS sequence"/>
</dbReference>
<dbReference type="OrthoDB" id="5232919at2759"/>
<accession>A0A1A6GI76</accession>
<name>A0A1A6GI76_NEOLE</name>
<sequence length="325" mass="35095">LEPLPEKVLQQRPNANAVHSMEKVMDIHSKYWRCLQRLSSTVGHSLIEAQKCENEEAETVTAMASLSVGVKPAEKRSEEEPMEEEPPLSAKKLSRVTPASCLGALSECKGTPGVQQQREAFPPPWTIGLETHTNTRRSQPEAAPAAPPLLVALHGGRGQLAALLAALAHFLHTLPPTFFVPATTRGEVHIILLFQGQVHPACCHRPLVKNLGFGWEWELMALREAQLQLQTPLSERTSTIETEDNSRSRAAPGGPTAAPGLLKSRKGLSLPPCKTFPAHTPDLISNTSLQDGQLKGNCTVPLNCPGGSPVTLLVSLDILLIAAKH</sequence>
<feature type="region of interest" description="Disordered" evidence="1">
    <location>
        <begin position="70"/>
        <end position="93"/>
    </location>
</feature>
<reference evidence="2 3" key="1">
    <citation type="submission" date="2016-06" db="EMBL/GenBank/DDBJ databases">
        <title>The Draft Genome Sequence and Annotation of the Desert Woodrat Neotoma lepida.</title>
        <authorList>
            <person name="Campbell M."/>
            <person name="Oakeson K.F."/>
            <person name="Yandell M."/>
            <person name="Halpert J.R."/>
            <person name="Dearing D."/>
        </authorList>
    </citation>
    <scope>NUCLEOTIDE SEQUENCE [LARGE SCALE GENOMIC DNA]</scope>
    <source>
        <strain evidence="2">417</strain>
        <tissue evidence="2">Liver</tissue>
    </source>
</reference>
<protein>
    <recommendedName>
        <fullName evidence="4">Histone deacetylase</fullName>
    </recommendedName>
</protein>
<feature type="compositionally biased region" description="Polar residues" evidence="1">
    <location>
        <begin position="231"/>
        <end position="240"/>
    </location>
</feature>
<evidence type="ECO:0008006" key="4">
    <source>
        <dbReference type="Google" id="ProtNLM"/>
    </source>
</evidence>
<evidence type="ECO:0000313" key="3">
    <source>
        <dbReference type="Proteomes" id="UP000092124"/>
    </source>
</evidence>
<feature type="non-terminal residue" evidence="2">
    <location>
        <position position="1"/>
    </location>
</feature>
<feature type="region of interest" description="Disordered" evidence="1">
    <location>
        <begin position="231"/>
        <end position="262"/>
    </location>
</feature>
<proteinExistence type="predicted"/>